<dbReference type="InterPro" id="IPR000209">
    <property type="entry name" value="Peptidase_S8/S53_dom"/>
</dbReference>
<comment type="similarity">
    <text evidence="4">Belongs to the peptidase S8 family.</text>
</comment>
<dbReference type="PANTHER" id="PTHR43399">
    <property type="entry name" value="SUBTILISIN-RELATED"/>
    <property type="match status" value="1"/>
</dbReference>
<keyword evidence="8" id="KW-1185">Reference proteome</keyword>
<dbReference type="RefSeq" id="WP_242371849.1">
    <property type="nucleotide sequence ID" value="NZ_JAKRKC020000001.1"/>
</dbReference>
<reference evidence="7 8" key="1">
    <citation type="submission" date="2022-04" db="EMBL/GenBank/DDBJ databases">
        <title>Genome draft of Actinomadura sp. ATCC 31491.</title>
        <authorList>
            <person name="Shi X."/>
            <person name="Du Y."/>
        </authorList>
    </citation>
    <scope>NUCLEOTIDE SEQUENCE [LARGE SCALE GENOMIC DNA]</scope>
    <source>
        <strain evidence="7 8">ATCC 31491</strain>
    </source>
</reference>
<dbReference type="InterPro" id="IPR015500">
    <property type="entry name" value="Peptidase_S8_subtilisin-rel"/>
</dbReference>
<comment type="caution">
    <text evidence="7">The sequence shown here is derived from an EMBL/GenBank/DDBJ whole genome shotgun (WGS) entry which is preliminary data.</text>
</comment>
<dbReference type="PROSITE" id="PS00138">
    <property type="entry name" value="SUBTILASE_SER"/>
    <property type="match status" value="1"/>
</dbReference>
<dbReference type="PROSITE" id="PS00137">
    <property type="entry name" value="SUBTILASE_HIS"/>
    <property type="match status" value="1"/>
</dbReference>
<feature type="active site" description="Charge relay system" evidence="4">
    <location>
        <position position="471"/>
    </location>
</feature>
<dbReference type="PRINTS" id="PR00723">
    <property type="entry name" value="SUBTILISIN"/>
</dbReference>
<evidence type="ECO:0000256" key="4">
    <source>
        <dbReference type="PROSITE-ProRule" id="PRU01240"/>
    </source>
</evidence>
<feature type="region of interest" description="Disordered" evidence="5">
    <location>
        <begin position="1"/>
        <end position="26"/>
    </location>
</feature>
<dbReference type="Gene3D" id="2.60.120.380">
    <property type="match status" value="1"/>
</dbReference>
<dbReference type="InterPro" id="IPR023828">
    <property type="entry name" value="Peptidase_S8_Ser-AS"/>
</dbReference>
<evidence type="ECO:0000313" key="7">
    <source>
        <dbReference type="EMBL" id="MCK2213709.1"/>
    </source>
</evidence>
<evidence type="ECO:0000259" key="6">
    <source>
        <dbReference type="Pfam" id="PF00082"/>
    </source>
</evidence>
<protein>
    <submittedName>
        <fullName evidence="7">S8 family serine peptidase</fullName>
    </submittedName>
</protein>
<proteinExistence type="inferred from homology"/>
<dbReference type="EMBL" id="JAKRKC020000001">
    <property type="protein sequence ID" value="MCK2213709.1"/>
    <property type="molecule type" value="Genomic_DNA"/>
</dbReference>
<evidence type="ECO:0000256" key="3">
    <source>
        <dbReference type="ARBA" id="ARBA00022825"/>
    </source>
</evidence>
<dbReference type="Proteomes" id="UP001317259">
    <property type="component" value="Unassembled WGS sequence"/>
</dbReference>
<dbReference type="InterPro" id="IPR022398">
    <property type="entry name" value="Peptidase_S8_His-AS"/>
</dbReference>
<evidence type="ECO:0000256" key="1">
    <source>
        <dbReference type="ARBA" id="ARBA00022670"/>
    </source>
</evidence>
<dbReference type="SUPFAM" id="SSF52743">
    <property type="entry name" value="Subtilisin-like"/>
    <property type="match status" value="1"/>
</dbReference>
<organism evidence="7 8">
    <name type="scientific">Actinomadura luzonensis</name>
    <dbReference type="NCBI Taxonomy" id="2805427"/>
    <lineage>
        <taxon>Bacteria</taxon>
        <taxon>Bacillati</taxon>
        <taxon>Actinomycetota</taxon>
        <taxon>Actinomycetes</taxon>
        <taxon>Streptosporangiales</taxon>
        <taxon>Thermomonosporaceae</taxon>
        <taxon>Actinomadura</taxon>
    </lineage>
</organism>
<dbReference type="InterPro" id="IPR051048">
    <property type="entry name" value="Peptidase_S8/S53_subtilisin"/>
</dbReference>
<sequence>MTRITINGHSFDPPRERPGERAAADASHSDYVLVQVDGLLTGRRKAELSGLGAEILEYVPDDAYLCRYRPADLDALRALPYVSWADVYQPHLKIEPVSPGGPPGSRLRPRAGPVEVVFHAGVDPAASGLAGRLAAIASQASDPPRMSAHKARLTVTEDGLAELAALDEVRLIRPVPRYGPHNNVARCVLNADVLIADTVYQGEGQVVGVVDTGFDKGSTIDVHPAFTGRVARLYALGRPDNADDPHGHGTHVSGSILGSVNSPMSGGLIEGTAPRARLVLQSVIDEDGDWSGLPDDLRELYTPVYYADGVRVHSNSWGLTESGLRYDQSSWEIDDFIWRHPDMVICFSAGNSGADADSDGVVDPGQLGDTAAAKNSITVGASENVRPDIDRTYRDIYPKEFPAEPIRSDRVADAAHGMAAFSSRGPTKEGRYKPDVVAPGTAVLSARSRILPPNPGSLSRDPLLTFMNGTSMSCPLVAGCAAVVRESLLKNGTPDPTAALIKALLINGAVELTGQYAPTEAGTSPNSNSGFGRVDLARSVIVPGRTPHAGFHQGDPLEQQREHALSIDVPASGTLKVTLVWTDPPGAGLQNDLDLIVRAGDGSERHGNMGASDGFDRHNNVEQVWWTGVPTGQATLTVRAHRITVHPQPYAVVWRVT</sequence>
<evidence type="ECO:0000313" key="8">
    <source>
        <dbReference type="Proteomes" id="UP001317259"/>
    </source>
</evidence>
<dbReference type="Pfam" id="PF00082">
    <property type="entry name" value="Peptidase_S8"/>
    <property type="match status" value="1"/>
</dbReference>
<gene>
    <name evidence="7" type="ORF">MF672_007905</name>
</gene>
<dbReference type="InterPro" id="IPR036852">
    <property type="entry name" value="Peptidase_S8/S53_dom_sf"/>
</dbReference>
<feature type="domain" description="Peptidase S8/S53" evidence="6">
    <location>
        <begin position="202"/>
        <end position="524"/>
    </location>
</feature>
<evidence type="ECO:0000256" key="2">
    <source>
        <dbReference type="ARBA" id="ARBA00022801"/>
    </source>
</evidence>
<dbReference type="Gene3D" id="3.40.50.200">
    <property type="entry name" value="Peptidase S8/S53 domain"/>
    <property type="match status" value="1"/>
</dbReference>
<dbReference type="InterPro" id="IPR008979">
    <property type="entry name" value="Galactose-bd-like_sf"/>
</dbReference>
<name>A0ABT0FMZ5_9ACTN</name>
<accession>A0ABT0FMZ5</accession>
<dbReference type="CDD" id="cd04842">
    <property type="entry name" value="Peptidases_S8_Kp43_protease"/>
    <property type="match status" value="1"/>
</dbReference>
<dbReference type="PROSITE" id="PS51892">
    <property type="entry name" value="SUBTILASE"/>
    <property type="match status" value="1"/>
</dbReference>
<feature type="compositionally biased region" description="Basic and acidic residues" evidence="5">
    <location>
        <begin position="12"/>
        <end position="23"/>
    </location>
</feature>
<evidence type="ECO:0000256" key="5">
    <source>
        <dbReference type="SAM" id="MobiDB-lite"/>
    </source>
</evidence>
<dbReference type="SUPFAM" id="SSF49785">
    <property type="entry name" value="Galactose-binding domain-like"/>
    <property type="match status" value="1"/>
</dbReference>
<dbReference type="InterPro" id="IPR034058">
    <property type="entry name" value="TagA/B/C/D_pept_dom"/>
</dbReference>
<dbReference type="PANTHER" id="PTHR43399:SF5">
    <property type="entry name" value="PEPTIDASE S8 FAMILY WITH PROTEASE-ASSOCIATED DOMAIN"/>
    <property type="match status" value="1"/>
</dbReference>
<feature type="active site" description="Charge relay system" evidence="4">
    <location>
        <position position="211"/>
    </location>
</feature>
<keyword evidence="2 4" id="KW-0378">Hydrolase</keyword>
<feature type="active site" description="Charge relay system" evidence="4">
    <location>
        <position position="248"/>
    </location>
</feature>
<keyword evidence="3 4" id="KW-0720">Serine protease</keyword>
<keyword evidence="1 4" id="KW-0645">Protease</keyword>